<dbReference type="eggNOG" id="COG4684">
    <property type="taxonomic scope" value="Bacteria"/>
</dbReference>
<dbReference type="InterPro" id="IPR024529">
    <property type="entry name" value="ECF_trnsprt_substrate-spec"/>
</dbReference>
<gene>
    <name evidence="2" type="ORF">HOLDEFILI_03859</name>
</gene>
<keyword evidence="1" id="KW-0812">Transmembrane</keyword>
<feature type="transmembrane region" description="Helical" evidence="1">
    <location>
        <begin position="70"/>
        <end position="91"/>
    </location>
</feature>
<feature type="transmembrane region" description="Helical" evidence="1">
    <location>
        <begin position="37"/>
        <end position="58"/>
    </location>
</feature>
<dbReference type="AlphaFoldDB" id="B9YDE2"/>
<evidence type="ECO:0000313" key="3">
    <source>
        <dbReference type="Proteomes" id="UP000005950"/>
    </source>
</evidence>
<keyword evidence="1" id="KW-1133">Transmembrane helix</keyword>
<name>B9YDE2_9FIRM</name>
<keyword evidence="1" id="KW-0472">Membrane</keyword>
<reference evidence="2 3" key="2">
    <citation type="submission" date="2009-02" db="EMBL/GenBank/DDBJ databases">
        <title>Draft genome sequence of Holdemania filiformis DSM 12042.</title>
        <authorList>
            <person name="Sudarsanam P."/>
            <person name="Ley R."/>
            <person name="Guruge J."/>
            <person name="Turnbaugh P.J."/>
            <person name="Mahowald M."/>
            <person name="Liep D."/>
            <person name="Gordon J."/>
        </authorList>
    </citation>
    <scope>NUCLEOTIDE SEQUENCE [LARGE SCALE GENOMIC DNA]</scope>
    <source>
        <strain evidence="2 3">DSM 12042</strain>
    </source>
</reference>
<dbReference type="GO" id="GO:0022857">
    <property type="term" value="F:transmembrane transporter activity"/>
    <property type="evidence" value="ECO:0007669"/>
    <property type="project" value="InterPro"/>
</dbReference>
<dbReference type="Gene3D" id="1.10.1760.20">
    <property type="match status" value="1"/>
</dbReference>
<feature type="transmembrane region" description="Helical" evidence="1">
    <location>
        <begin position="158"/>
        <end position="181"/>
    </location>
</feature>
<organism evidence="2 3">
    <name type="scientific">Holdemania filiformis DSM 12042</name>
    <dbReference type="NCBI Taxonomy" id="545696"/>
    <lineage>
        <taxon>Bacteria</taxon>
        <taxon>Bacillati</taxon>
        <taxon>Bacillota</taxon>
        <taxon>Erysipelotrichia</taxon>
        <taxon>Erysipelotrichales</taxon>
        <taxon>Erysipelotrichaceae</taxon>
        <taxon>Holdemania</taxon>
    </lineage>
</organism>
<dbReference type="Proteomes" id="UP000005950">
    <property type="component" value="Unassembled WGS sequence"/>
</dbReference>
<accession>B9YDE2</accession>
<feature type="transmembrane region" description="Helical" evidence="1">
    <location>
        <begin position="123"/>
        <end position="146"/>
    </location>
</feature>
<sequence length="240" mass="25003">MDAIPAGILEFQYVASRVGSDRRKTENMNSKQKTKNMVLLALFGCIEIVLMLTPLGYIPIGPVRATTLHIPVILAGVLMGPGAGSAIGLIFGISSVIINTLTPTVTSFVFSPFYSVGEFHGGLASLIIAIGPRVLLGWLAGVLFTLLMKTTKKINVSLILAALISTLTHTALVMLGIYVFFGSAYAAVKGVALSGLAALLLGVVMTNGLLEMAIGAVIVLAVGRVLLPLTKGKIKKAAGE</sequence>
<comment type="caution">
    <text evidence="2">The sequence shown here is derived from an EMBL/GenBank/DDBJ whole genome shotgun (WGS) entry which is preliminary data.</text>
</comment>
<dbReference type="Pfam" id="PF12822">
    <property type="entry name" value="ECF_trnsprt"/>
    <property type="match status" value="1"/>
</dbReference>
<reference evidence="2 3" key="1">
    <citation type="submission" date="2008-12" db="EMBL/GenBank/DDBJ databases">
        <authorList>
            <person name="Fulton L."/>
            <person name="Clifton S."/>
            <person name="Fulton B."/>
            <person name="Xu J."/>
            <person name="Minx P."/>
            <person name="Pepin K.H."/>
            <person name="Johnson M."/>
            <person name="Bhonagiri V."/>
            <person name="Nash W.E."/>
            <person name="Mardis E.R."/>
            <person name="Wilson R.K."/>
        </authorList>
    </citation>
    <scope>NUCLEOTIDE SEQUENCE [LARGE SCALE GENOMIC DNA]</scope>
    <source>
        <strain evidence="2 3">DSM 12042</strain>
    </source>
</reference>
<evidence type="ECO:0000256" key="1">
    <source>
        <dbReference type="SAM" id="Phobius"/>
    </source>
</evidence>
<protein>
    <recommendedName>
        <fullName evidence="4">ECF transporter S component</fullName>
    </recommendedName>
</protein>
<evidence type="ECO:0000313" key="2">
    <source>
        <dbReference type="EMBL" id="EEF65999.1"/>
    </source>
</evidence>
<feature type="transmembrane region" description="Helical" evidence="1">
    <location>
        <begin position="193"/>
        <end position="226"/>
    </location>
</feature>
<evidence type="ECO:0008006" key="4">
    <source>
        <dbReference type="Google" id="ProtNLM"/>
    </source>
</evidence>
<dbReference type="EMBL" id="ACCF01000242">
    <property type="protein sequence ID" value="EEF65999.1"/>
    <property type="molecule type" value="Genomic_DNA"/>
</dbReference>
<dbReference type="HOGENOM" id="CLU_088550_3_0_9"/>
<feature type="transmembrane region" description="Helical" evidence="1">
    <location>
        <begin position="96"/>
        <end position="117"/>
    </location>
</feature>
<dbReference type="STRING" id="545696.HOLDEFILI_03859"/>
<proteinExistence type="predicted"/>